<feature type="compositionally biased region" description="Basic residues" evidence="13">
    <location>
        <begin position="14"/>
        <end position="23"/>
    </location>
</feature>
<dbReference type="PROSITE" id="PS50297">
    <property type="entry name" value="ANK_REP_REGION"/>
    <property type="match status" value="11"/>
</dbReference>
<evidence type="ECO:0000256" key="1">
    <source>
        <dbReference type="ARBA" id="ARBA00004141"/>
    </source>
</evidence>
<feature type="repeat" description="ANK" evidence="12">
    <location>
        <begin position="349"/>
        <end position="381"/>
    </location>
</feature>
<feature type="repeat" description="ANK" evidence="12">
    <location>
        <begin position="451"/>
        <end position="483"/>
    </location>
</feature>
<keyword evidence="17" id="KW-1185">Reference proteome</keyword>
<feature type="transmembrane region" description="Helical" evidence="14">
    <location>
        <begin position="983"/>
        <end position="1007"/>
    </location>
</feature>
<dbReference type="GO" id="GO:1902495">
    <property type="term" value="C:transmembrane transporter complex"/>
    <property type="evidence" value="ECO:0007669"/>
    <property type="project" value="TreeGrafter"/>
</dbReference>
<dbReference type="Gene3D" id="1.25.40.20">
    <property type="entry name" value="Ankyrin repeat-containing domain"/>
    <property type="match status" value="4"/>
</dbReference>
<organism evidence="16 17">
    <name type="scientific">Elysia crispata</name>
    <name type="common">lettuce slug</name>
    <dbReference type="NCBI Taxonomy" id="231223"/>
    <lineage>
        <taxon>Eukaryota</taxon>
        <taxon>Metazoa</taxon>
        <taxon>Spiralia</taxon>
        <taxon>Lophotrochozoa</taxon>
        <taxon>Mollusca</taxon>
        <taxon>Gastropoda</taxon>
        <taxon>Heterobranchia</taxon>
        <taxon>Euthyneura</taxon>
        <taxon>Panpulmonata</taxon>
        <taxon>Sacoglossa</taxon>
        <taxon>Placobranchoidea</taxon>
        <taxon>Plakobranchidae</taxon>
        <taxon>Elysia</taxon>
    </lineage>
</organism>
<dbReference type="PRINTS" id="PR01415">
    <property type="entry name" value="ANKYRIN"/>
</dbReference>
<feature type="transmembrane region" description="Helical" evidence="14">
    <location>
        <begin position="879"/>
        <end position="905"/>
    </location>
</feature>
<dbReference type="Pfam" id="PF00023">
    <property type="entry name" value="Ank"/>
    <property type="match status" value="1"/>
</dbReference>
<keyword evidence="7 12" id="KW-0040">ANK repeat</keyword>
<feature type="domain" description="Ion transport" evidence="15">
    <location>
        <begin position="808"/>
        <end position="1016"/>
    </location>
</feature>
<dbReference type="InterPro" id="IPR002110">
    <property type="entry name" value="Ankyrin_rpt"/>
</dbReference>
<dbReference type="PANTHER" id="PTHR47143:SF1">
    <property type="entry name" value="ION_TRANS DOMAIN-CONTAINING PROTEIN"/>
    <property type="match status" value="1"/>
</dbReference>
<evidence type="ECO:0000256" key="6">
    <source>
        <dbReference type="ARBA" id="ARBA00022989"/>
    </source>
</evidence>
<dbReference type="Pfam" id="PF12796">
    <property type="entry name" value="Ank_2"/>
    <property type="match status" value="5"/>
</dbReference>
<feature type="transmembrane region" description="Helical" evidence="14">
    <location>
        <begin position="945"/>
        <end position="963"/>
    </location>
</feature>
<proteinExistence type="predicted"/>
<keyword evidence="3" id="KW-0716">Sensory transduction</keyword>
<evidence type="ECO:0000256" key="9">
    <source>
        <dbReference type="ARBA" id="ARBA00023136"/>
    </source>
</evidence>
<reference evidence="16" key="1">
    <citation type="journal article" date="2023" name="G3 (Bethesda)">
        <title>A reference genome for the long-term kleptoplast-retaining sea slug Elysia crispata morphotype clarki.</title>
        <authorList>
            <person name="Eastman K.E."/>
            <person name="Pendleton A.L."/>
            <person name="Shaikh M.A."/>
            <person name="Suttiyut T."/>
            <person name="Ogas R."/>
            <person name="Tomko P."/>
            <person name="Gavelis G."/>
            <person name="Widhalm J.R."/>
            <person name="Wisecaver J.H."/>
        </authorList>
    </citation>
    <scope>NUCLEOTIDE SEQUENCE</scope>
    <source>
        <strain evidence="16">ECLA1</strain>
    </source>
</reference>
<protein>
    <recommendedName>
        <fullName evidence="15">Ion transport domain-containing protein</fullName>
    </recommendedName>
</protein>
<feature type="repeat" description="ANK" evidence="12">
    <location>
        <begin position="382"/>
        <end position="414"/>
    </location>
</feature>
<evidence type="ECO:0000256" key="10">
    <source>
        <dbReference type="ARBA" id="ARBA00023180"/>
    </source>
</evidence>
<keyword evidence="6 14" id="KW-1133">Transmembrane helix</keyword>
<feature type="transmembrane region" description="Helical" evidence="14">
    <location>
        <begin position="810"/>
        <end position="827"/>
    </location>
</feature>
<dbReference type="Pfam" id="PF00520">
    <property type="entry name" value="Ion_trans"/>
    <property type="match status" value="1"/>
</dbReference>
<keyword evidence="2" id="KW-0813">Transport</keyword>
<feature type="repeat" description="ANK" evidence="12">
    <location>
        <begin position="138"/>
        <end position="170"/>
    </location>
</feature>
<dbReference type="InterPro" id="IPR052076">
    <property type="entry name" value="TRP_cation_channel"/>
</dbReference>
<keyword evidence="11" id="KW-0407">Ion channel</keyword>
<evidence type="ECO:0000256" key="2">
    <source>
        <dbReference type="ARBA" id="ARBA00022448"/>
    </source>
</evidence>
<dbReference type="SMART" id="SM00248">
    <property type="entry name" value="ANK"/>
    <property type="match status" value="14"/>
</dbReference>
<gene>
    <name evidence="16" type="ORF">RRG08_021825</name>
</gene>
<accession>A0AAE0ZYB6</accession>
<dbReference type="SUPFAM" id="SSF48403">
    <property type="entry name" value="Ankyrin repeat"/>
    <property type="match status" value="2"/>
</dbReference>
<keyword evidence="5" id="KW-0677">Repeat</keyword>
<dbReference type="AlphaFoldDB" id="A0AAE0ZYB6"/>
<feature type="repeat" description="ANK" evidence="12">
    <location>
        <begin position="586"/>
        <end position="618"/>
    </location>
</feature>
<evidence type="ECO:0000313" key="17">
    <source>
        <dbReference type="Proteomes" id="UP001283361"/>
    </source>
</evidence>
<evidence type="ECO:0000259" key="15">
    <source>
        <dbReference type="Pfam" id="PF00520"/>
    </source>
</evidence>
<keyword evidence="4 14" id="KW-0812">Transmembrane</keyword>
<dbReference type="GO" id="GO:0005216">
    <property type="term" value="F:monoatomic ion channel activity"/>
    <property type="evidence" value="ECO:0007669"/>
    <property type="project" value="InterPro"/>
</dbReference>
<feature type="repeat" description="ANK" evidence="12">
    <location>
        <begin position="171"/>
        <end position="203"/>
    </location>
</feature>
<keyword evidence="9 14" id="KW-0472">Membrane</keyword>
<evidence type="ECO:0000256" key="3">
    <source>
        <dbReference type="ARBA" id="ARBA00022606"/>
    </source>
</evidence>
<evidence type="ECO:0000256" key="11">
    <source>
        <dbReference type="ARBA" id="ARBA00023303"/>
    </source>
</evidence>
<feature type="transmembrane region" description="Helical" evidence="14">
    <location>
        <begin position="911"/>
        <end position="933"/>
    </location>
</feature>
<feature type="repeat" description="ANK" evidence="12">
    <location>
        <begin position="520"/>
        <end position="552"/>
    </location>
</feature>
<evidence type="ECO:0000256" key="7">
    <source>
        <dbReference type="ARBA" id="ARBA00023043"/>
    </source>
</evidence>
<feature type="repeat" description="ANK" evidence="12">
    <location>
        <begin position="311"/>
        <end position="331"/>
    </location>
</feature>
<feature type="transmembrane region" description="Helical" evidence="14">
    <location>
        <begin position="757"/>
        <end position="776"/>
    </location>
</feature>
<dbReference type="EMBL" id="JAWDGP010003066">
    <property type="protein sequence ID" value="KAK3777715.1"/>
    <property type="molecule type" value="Genomic_DNA"/>
</dbReference>
<feature type="region of interest" description="Disordered" evidence="13">
    <location>
        <begin position="1"/>
        <end position="23"/>
    </location>
</feature>
<keyword evidence="10" id="KW-0325">Glycoprotein</keyword>
<comment type="caution">
    <text evidence="16">The sequence shown here is derived from an EMBL/GenBank/DDBJ whole genome shotgun (WGS) entry which is preliminary data.</text>
</comment>
<comment type="subcellular location">
    <subcellularLocation>
        <location evidence="1">Membrane</location>
        <topology evidence="1">Multi-pass membrane protein</topology>
    </subcellularLocation>
</comment>
<dbReference type="InterPro" id="IPR005821">
    <property type="entry name" value="Ion_trans_dom"/>
</dbReference>
<feature type="transmembrane region" description="Helical" evidence="14">
    <location>
        <begin position="847"/>
        <end position="867"/>
    </location>
</feature>
<sequence length="1184" mass="132578">MSAASSTDVEVKSPTKRKRLRRARDRFTKLLEPEVLPEHEPDETLKKGFDSVANFALKALGVLHENEVKQITEHLTKCAQNGNAKEVARILRTDPTRLHVRNAQGQMPLHVAATNGREEVVAVIVDQSGVDLDALDQRKNTALHLAVEAQSAEVVSLLAKSGADVDKPNACNLKAIHLAAELSSLEVVKALLDNGVDPNSRGEVGMTPLHYAAGQDNGDIMRLLMERGGKPCKKCDFGYYPIHIAAKCSAANAMEAIIQEALKMGYTREMILSFKDRENNLPLHAAVNGGDIKAVEVCLKAGASVKTPQDDGSTPLHFACAQGKMDVIKMMEETQPENFMEALFTVDVMKMAPIHRAALFNHFTVIKYLLEHGADVDCRDVQDRTPLLLAAGKGCWGAVQMLIANNADINVKDGNNRNFLHLAIRFGGKLDQIGGDFLKDIKNLLNERDDFGCSPLHYASKEGHLLALDDLIRMGAVLNLKNNQKQSPFHFAARFGRYNTCRRLLDSVYGPNIINETDGAGLTALHIAAQNGHTKVIQLLLQRGAVVSKDHEDNTPLHHAASQGWTHSMRVLIGVKSNLLDVVNAEGDSPLHIAAKNGQTSATTLLLTLGAKLLKNNQAETFFDHVIQCKHSEVAVAIVSHDRWEEVLMTPTNVYGYFMLGLIEHLPDVCSNVLDRCQTPSPHDPRSPEYHVTFNFHFLDTPAACLQAVQKKEEEGGIVPMMALNAMVKNNRVNCLSHPVCTTFLKVKWLKYGMPVYMAYLIIYGLFLASLTGFVCNHNAMAHYDRHVSSNESELFLYGNKSGGYRFSPVYMMALWFIVIYGAANIVKEILQIINQKKKYFEDFGNAVEWALYVSSMLFAVPFLCGFSTHWQWQIGAIAIFLAWFNALVFLQRFDFFGIYVVMFIEILRTLIQVLCVFSILIIAFGLSFYMLLNKEESKAYSTPELSLLRTFMMMLELDYMASFNAQFVDGEKDTLHFGNITLILLVVFVLFMPILLINLLIGLAVGDIESVQRDARLKRLAMQVELHTEMENKMPMFIYKRVTVNEFKYFPNKCAKRLDTFMTSLAGTNKNMETLSDPTLNPNSILYEELYKQKIRMRDMGSTLDRNNELLRKIMQKMEIQTEDDAWDEGVTYKNMMNGVNSNGDDSGDDSMQTPGNRFKSKSFKDKMHLKSAVVAMWQKNSG</sequence>
<name>A0AAE0ZYB6_9GAST</name>
<evidence type="ECO:0000313" key="16">
    <source>
        <dbReference type="EMBL" id="KAK3777715.1"/>
    </source>
</evidence>
<feature type="repeat" description="ANK" evidence="12">
    <location>
        <begin position="104"/>
        <end position="137"/>
    </location>
</feature>
<dbReference type="PROSITE" id="PS50088">
    <property type="entry name" value="ANK_REPEAT"/>
    <property type="match status" value="11"/>
</dbReference>
<feature type="region of interest" description="Disordered" evidence="13">
    <location>
        <begin position="1140"/>
        <end position="1161"/>
    </location>
</feature>
<evidence type="ECO:0000256" key="14">
    <source>
        <dbReference type="SAM" id="Phobius"/>
    </source>
</evidence>
<feature type="repeat" description="ANK" evidence="12">
    <location>
        <begin position="278"/>
        <end position="310"/>
    </location>
</feature>
<dbReference type="Proteomes" id="UP001283361">
    <property type="component" value="Unassembled WGS sequence"/>
</dbReference>
<evidence type="ECO:0000256" key="4">
    <source>
        <dbReference type="ARBA" id="ARBA00022692"/>
    </source>
</evidence>
<evidence type="ECO:0000256" key="8">
    <source>
        <dbReference type="ARBA" id="ARBA00023065"/>
    </source>
</evidence>
<dbReference type="PANTHER" id="PTHR47143">
    <property type="entry name" value="TRANSIENT RECEPTOR POTENTIAL CATION CHANNEL PROTEIN PAINLESS"/>
    <property type="match status" value="1"/>
</dbReference>
<evidence type="ECO:0000256" key="13">
    <source>
        <dbReference type="SAM" id="MobiDB-lite"/>
    </source>
</evidence>
<evidence type="ECO:0000256" key="12">
    <source>
        <dbReference type="PROSITE-ProRule" id="PRU00023"/>
    </source>
</evidence>
<dbReference type="InterPro" id="IPR036770">
    <property type="entry name" value="Ankyrin_rpt-contain_sf"/>
</dbReference>
<evidence type="ECO:0000256" key="5">
    <source>
        <dbReference type="ARBA" id="ARBA00022737"/>
    </source>
</evidence>
<feature type="repeat" description="ANK" evidence="12">
    <location>
        <begin position="204"/>
        <end position="228"/>
    </location>
</feature>
<keyword evidence="8" id="KW-0406">Ion transport</keyword>